<evidence type="ECO:0000313" key="2">
    <source>
        <dbReference type="Proteomes" id="UP000183997"/>
    </source>
</evidence>
<gene>
    <name evidence="1" type="ORF">SAMN02745123_00190</name>
</gene>
<evidence type="ECO:0000313" key="1">
    <source>
        <dbReference type="EMBL" id="SHJ96309.1"/>
    </source>
</evidence>
<accession>A0A1M6NKT4</accession>
<protein>
    <recommendedName>
        <fullName evidence="3">DUF4275 family protein</fullName>
    </recommendedName>
</protein>
<proteinExistence type="predicted"/>
<organism evidence="1 2">
    <name type="scientific">Desulforamulus aeronauticus DSM 10349</name>
    <dbReference type="NCBI Taxonomy" id="1121421"/>
    <lineage>
        <taxon>Bacteria</taxon>
        <taxon>Bacillati</taxon>
        <taxon>Bacillota</taxon>
        <taxon>Clostridia</taxon>
        <taxon>Eubacteriales</taxon>
        <taxon>Peptococcaceae</taxon>
        <taxon>Desulforamulus</taxon>
    </lineage>
</organism>
<dbReference type="EMBL" id="FRAR01000004">
    <property type="protein sequence ID" value="SHJ96309.1"/>
    <property type="molecule type" value="Genomic_DNA"/>
</dbReference>
<keyword evidence="2" id="KW-1185">Reference proteome</keyword>
<sequence length="127" mass="14827">MNEIEIVENWLSSFARNIPNDVLDNHVLGDCNFLWHIFTWGKVACLAGDEARAAFDKQKYKSAIMFCNGYSRNGVPQIDKLDLIEKIDASKLEETDDVYVVDRNFRWTYVHTHEEQCGPYFCEKEIE</sequence>
<dbReference type="AlphaFoldDB" id="A0A1M6NKT4"/>
<dbReference type="Proteomes" id="UP000183997">
    <property type="component" value="Unassembled WGS sequence"/>
</dbReference>
<dbReference type="OrthoDB" id="1711074at2"/>
<evidence type="ECO:0008006" key="3">
    <source>
        <dbReference type="Google" id="ProtNLM"/>
    </source>
</evidence>
<dbReference type="Pfam" id="PF14101">
    <property type="entry name" value="DUF4275"/>
    <property type="match status" value="1"/>
</dbReference>
<dbReference type="RefSeq" id="WP_072910400.1">
    <property type="nucleotide sequence ID" value="NZ_FRAR01000004.1"/>
</dbReference>
<dbReference type="InterPro" id="IPR025454">
    <property type="entry name" value="DUF4275"/>
</dbReference>
<reference evidence="2" key="1">
    <citation type="submission" date="2016-11" db="EMBL/GenBank/DDBJ databases">
        <authorList>
            <person name="Varghese N."/>
            <person name="Submissions S."/>
        </authorList>
    </citation>
    <scope>NUCLEOTIDE SEQUENCE [LARGE SCALE GENOMIC DNA]</scope>
    <source>
        <strain evidence="2">DSM 10349</strain>
    </source>
</reference>
<name>A0A1M6NKT4_9FIRM</name>